<feature type="transmembrane region" description="Helical" evidence="2">
    <location>
        <begin position="161"/>
        <end position="184"/>
    </location>
</feature>
<dbReference type="EMBL" id="WVTD01000014">
    <property type="protein sequence ID" value="MYL99358.1"/>
    <property type="molecule type" value="Genomic_DNA"/>
</dbReference>
<dbReference type="Proteomes" id="UP000465810">
    <property type="component" value="Unassembled WGS sequence"/>
</dbReference>
<organism evidence="3 4">
    <name type="scientific">Novosphingobium silvae</name>
    <dbReference type="NCBI Taxonomy" id="2692619"/>
    <lineage>
        <taxon>Bacteria</taxon>
        <taxon>Pseudomonadati</taxon>
        <taxon>Pseudomonadota</taxon>
        <taxon>Alphaproteobacteria</taxon>
        <taxon>Sphingomonadales</taxon>
        <taxon>Sphingomonadaceae</taxon>
        <taxon>Novosphingobium</taxon>
    </lineage>
</organism>
<name>A0A7X4GIN4_9SPHN</name>
<evidence type="ECO:0000256" key="2">
    <source>
        <dbReference type="SAM" id="Phobius"/>
    </source>
</evidence>
<reference evidence="3 4" key="1">
    <citation type="submission" date="2019-12" db="EMBL/GenBank/DDBJ databases">
        <authorList>
            <person name="Feng G."/>
            <person name="Zhu H."/>
        </authorList>
    </citation>
    <scope>NUCLEOTIDE SEQUENCE [LARGE SCALE GENOMIC DNA]</scope>
    <source>
        <strain evidence="3 4">FGD1</strain>
    </source>
</reference>
<proteinExistence type="predicted"/>
<keyword evidence="2" id="KW-0812">Transmembrane</keyword>
<feature type="transmembrane region" description="Helical" evidence="2">
    <location>
        <begin position="95"/>
        <end position="114"/>
    </location>
</feature>
<evidence type="ECO:0000313" key="3">
    <source>
        <dbReference type="EMBL" id="MYL99358.1"/>
    </source>
</evidence>
<sequence length="299" mass="31033">MRHAGGHGERPGHGPPAGARRGVPLRLAHRREAGRGVTSAPAKVRSTLRWAAVLGIAIGGFFDGVLLHQILQWHHLLSLVPGIGDLRAQVLWDGYFHALMYVLALAALVMLWRQRGDLSRYPARKVGGAIMLGFGAWHGLDAVLSHWVLGLHRIRLDSDHPLLWDLGWLAIFGIAPGLAGLRLLQGDGASGGTGRGGGTAATLLGAGALAAMLGGWSLRPPPGPSFTTIVFAPGVSAAEATGAVMATGGRLVWADPALAVMVVDLPGEARALDFYRRGALLVSGTGSPAGCAAWTGSPS</sequence>
<gene>
    <name evidence="3" type="ORF">GR702_16440</name>
</gene>
<dbReference type="InterPro" id="IPR018719">
    <property type="entry name" value="DUF2243_membrane"/>
</dbReference>
<keyword evidence="2" id="KW-1133">Transmembrane helix</keyword>
<evidence type="ECO:0000256" key="1">
    <source>
        <dbReference type="SAM" id="MobiDB-lite"/>
    </source>
</evidence>
<keyword evidence="2" id="KW-0472">Membrane</keyword>
<dbReference type="Pfam" id="PF10002">
    <property type="entry name" value="DUF2243"/>
    <property type="match status" value="1"/>
</dbReference>
<feature type="transmembrane region" description="Helical" evidence="2">
    <location>
        <begin position="196"/>
        <end position="218"/>
    </location>
</feature>
<feature type="region of interest" description="Disordered" evidence="1">
    <location>
        <begin position="1"/>
        <end position="21"/>
    </location>
</feature>
<evidence type="ECO:0000313" key="4">
    <source>
        <dbReference type="Proteomes" id="UP000465810"/>
    </source>
</evidence>
<accession>A0A7X4GIN4</accession>
<feature type="transmembrane region" description="Helical" evidence="2">
    <location>
        <begin position="126"/>
        <end position="149"/>
    </location>
</feature>
<feature type="compositionally biased region" description="Basic and acidic residues" evidence="1">
    <location>
        <begin position="1"/>
        <end position="12"/>
    </location>
</feature>
<protein>
    <submittedName>
        <fullName evidence="3">DUF2243 domain-containing protein</fullName>
    </submittedName>
</protein>
<comment type="caution">
    <text evidence="3">The sequence shown here is derived from an EMBL/GenBank/DDBJ whole genome shotgun (WGS) entry which is preliminary data.</text>
</comment>
<dbReference type="AlphaFoldDB" id="A0A7X4GIN4"/>
<feature type="transmembrane region" description="Helical" evidence="2">
    <location>
        <begin position="50"/>
        <end position="71"/>
    </location>
</feature>
<keyword evidence="4" id="KW-1185">Reference proteome</keyword>